<dbReference type="STRING" id="947166.A0A1D1VV93"/>
<comment type="similarity">
    <text evidence="1">Belongs to the tRNA-intron endonuclease family.</text>
</comment>
<dbReference type="GO" id="GO:0000379">
    <property type="term" value="P:tRNA-type intron splice site recognition and cleavage"/>
    <property type="evidence" value="ECO:0007669"/>
    <property type="project" value="TreeGrafter"/>
</dbReference>
<evidence type="ECO:0000256" key="4">
    <source>
        <dbReference type="ARBA" id="ARBA00023239"/>
    </source>
</evidence>
<sequence length="336" mass="38040">MESENSKQDEGVFPPVHGFIKRQKKDDGEEQGGEEAYQSAAGPNSEAPARQITVHVGVTGTLHVWDADDAILMQRTYRIMGNPVGCYPKTPLQNIFMSLPYRIHPAEAAYLRDRQLAVFLDESILATLPTPEQEAGFAERRKQEICENLRKSEIERIAQIDQRKDQILATKKKRTQSSASSKDEGSSEDEDALWQKIRQETVQRQLESITSVRVESPFRSWRVEMGLCSLPEISFEYPTTHEERVYYAAYSALMEAGFWLTSGSKYGGDLLLYEGDVHVNHSICIVKIFEEDSPIPLDDVLRIGRVATSVHKAVLWASVRKDLTVDFTCSKWALLK</sequence>
<dbReference type="CDD" id="cd22363">
    <property type="entry name" value="tRNA-intron_lyase_C"/>
    <property type="match status" value="1"/>
</dbReference>
<dbReference type="OrthoDB" id="48041at2759"/>
<evidence type="ECO:0000256" key="1">
    <source>
        <dbReference type="ARBA" id="ARBA00008078"/>
    </source>
</evidence>
<organism evidence="9 10">
    <name type="scientific">Ramazzottius varieornatus</name>
    <name type="common">Water bear</name>
    <name type="synonym">Tardigrade</name>
    <dbReference type="NCBI Taxonomy" id="947166"/>
    <lineage>
        <taxon>Eukaryota</taxon>
        <taxon>Metazoa</taxon>
        <taxon>Ecdysozoa</taxon>
        <taxon>Tardigrada</taxon>
        <taxon>Eutardigrada</taxon>
        <taxon>Parachela</taxon>
        <taxon>Hypsibioidea</taxon>
        <taxon>Ramazzottiidae</taxon>
        <taxon>Ramazzottius</taxon>
    </lineage>
</organism>
<protein>
    <recommendedName>
        <fullName evidence="2">tRNA-intron lyase</fullName>
        <ecNumber evidence="2">4.6.1.16</ecNumber>
    </recommendedName>
</protein>
<keyword evidence="4" id="KW-0456">Lyase</keyword>
<name>A0A1D1VV93_RAMVA</name>
<evidence type="ECO:0000259" key="8">
    <source>
        <dbReference type="Pfam" id="PF26577"/>
    </source>
</evidence>
<evidence type="ECO:0000256" key="3">
    <source>
        <dbReference type="ARBA" id="ARBA00022694"/>
    </source>
</evidence>
<feature type="region of interest" description="Disordered" evidence="6">
    <location>
        <begin position="168"/>
        <end position="192"/>
    </location>
</feature>
<dbReference type="GO" id="GO:0003676">
    <property type="term" value="F:nucleic acid binding"/>
    <property type="evidence" value="ECO:0007669"/>
    <property type="project" value="InterPro"/>
</dbReference>
<dbReference type="InterPro" id="IPR011856">
    <property type="entry name" value="tRNA_endonuc-like_dom_sf"/>
</dbReference>
<dbReference type="InterPro" id="IPR036167">
    <property type="entry name" value="tRNA_intron_Endo_cat-like_sf"/>
</dbReference>
<feature type="domain" description="TSEN34 N-terminal" evidence="8">
    <location>
        <begin position="52"/>
        <end position="121"/>
    </location>
</feature>
<dbReference type="GO" id="GO:0005634">
    <property type="term" value="C:nucleus"/>
    <property type="evidence" value="ECO:0007669"/>
    <property type="project" value="UniProtKB-ARBA"/>
</dbReference>
<accession>A0A1D1VV93</accession>
<gene>
    <name evidence="9" type="primary">RvY_15533-1</name>
    <name evidence="9" type="synonym">RvY_15533.1</name>
    <name evidence="9" type="ORF">RvY_15533</name>
</gene>
<keyword evidence="10" id="KW-1185">Reference proteome</keyword>
<evidence type="ECO:0000256" key="5">
    <source>
        <dbReference type="ARBA" id="ARBA00034031"/>
    </source>
</evidence>
<dbReference type="SUPFAM" id="SSF53032">
    <property type="entry name" value="tRNA-intron endonuclease catalytic domain-like"/>
    <property type="match status" value="1"/>
</dbReference>
<dbReference type="AlphaFoldDB" id="A0A1D1VV93"/>
<dbReference type="Pfam" id="PF01974">
    <property type="entry name" value="tRNA_int_endo"/>
    <property type="match status" value="1"/>
</dbReference>
<dbReference type="Proteomes" id="UP000186922">
    <property type="component" value="Unassembled WGS sequence"/>
</dbReference>
<dbReference type="GO" id="GO:0000213">
    <property type="term" value="F:tRNA-intron lyase activity"/>
    <property type="evidence" value="ECO:0007669"/>
    <property type="project" value="UniProtKB-EC"/>
</dbReference>
<feature type="compositionally biased region" description="Basic and acidic residues" evidence="6">
    <location>
        <begin position="1"/>
        <end position="10"/>
    </location>
</feature>
<feature type="domain" description="tRNA intron endonuclease catalytic" evidence="7">
    <location>
        <begin position="246"/>
        <end position="325"/>
    </location>
</feature>
<dbReference type="Pfam" id="PF26577">
    <property type="entry name" value="TSEN34_N"/>
    <property type="match status" value="1"/>
</dbReference>
<evidence type="ECO:0000256" key="2">
    <source>
        <dbReference type="ARBA" id="ARBA00012573"/>
    </source>
</evidence>
<comment type="caution">
    <text evidence="9">The sequence shown here is derived from an EMBL/GenBank/DDBJ whole genome shotgun (WGS) entry which is preliminary data.</text>
</comment>
<dbReference type="EC" id="4.6.1.16" evidence="2"/>
<comment type="catalytic activity">
    <reaction evidence="5">
        <text>pretRNA = a 3'-half-tRNA molecule with a 5'-OH end + a 5'-half-tRNA molecule with a 2',3'-cyclic phosphate end + an intron with a 2',3'-cyclic phosphate and a 5'-hydroxyl terminus.</text>
        <dbReference type="EC" id="4.6.1.16"/>
    </reaction>
</comment>
<dbReference type="EMBL" id="BDGG01000012">
    <property type="protein sequence ID" value="GAV05392.1"/>
    <property type="molecule type" value="Genomic_DNA"/>
</dbReference>
<evidence type="ECO:0000313" key="9">
    <source>
        <dbReference type="EMBL" id="GAV05392.1"/>
    </source>
</evidence>
<evidence type="ECO:0000313" key="10">
    <source>
        <dbReference type="Proteomes" id="UP000186922"/>
    </source>
</evidence>
<proteinExistence type="inferred from homology"/>
<evidence type="ECO:0000259" key="7">
    <source>
        <dbReference type="Pfam" id="PF01974"/>
    </source>
</evidence>
<keyword evidence="3" id="KW-0819">tRNA processing</keyword>
<dbReference type="Gene3D" id="3.40.1350.10">
    <property type="match status" value="1"/>
</dbReference>
<reference evidence="9 10" key="1">
    <citation type="journal article" date="2016" name="Nat. Commun.">
        <title>Extremotolerant tardigrade genome and improved radiotolerance of human cultured cells by tardigrade-unique protein.</title>
        <authorList>
            <person name="Hashimoto T."/>
            <person name="Horikawa D.D."/>
            <person name="Saito Y."/>
            <person name="Kuwahara H."/>
            <person name="Kozuka-Hata H."/>
            <person name="Shin-I T."/>
            <person name="Minakuchi Y."/>
            <person name="Ohishi K."/>
            <person name="Motoyama A."/>
            <person name="Aizu T."/>
            <person name="Enomoto A."/>
            <person name="Kondo K."/>
            <person name="Tanaka S."/>
            <person name="Hara Y."/>
            <person name="Koshikawa S."/>
            <person name="Sagara H."/>
            <person name="Miura T."/>
            <person name="Yokobori S."/>
            <person name="Miyagawa K."/>
            <person name="Suzuki Y."/>
            <person name="Kubo T."/>
            <person name="Oyama M."/>
            <person name="Kohara Y."/>
            <person name="Fujiyama A."/>
            <person name="Arakawa K."/>
            <person name="Katayama T."/>
            <person name="Toyoda A."/>
            <person name="Kunieda T."/>
        </authorList>
    </citation>
    <scope>NUCLEOTIDE SEQUENCE [LARGE SCALE GENOMIC DNA]</scope>
    <source>
        <strain evidence="9 10">YOKOZUNA-1</strain>
    </source>
</reference>
<feature type="region of interest" description="Disordered" evidence="6">
    <location>
        <begin position="1"/>
        <end position="46"/>
    </location>
</feature>
<evidence type="ECO:0000256" key="6">
    <source>
        <dbReference type="SAM" id="MobiDB-lite"/>
    </source>
</evidence>
<dbReference type="PANTHER" id="PTHR13070:SF0">
    <property type="entry name" value="TRNA-SPLICING ENDONUCLEASE SUBUNIT SEN34"/>
    <property type="match status" value="1"/>
</dbReference>
<dbReference type="InterPro" id="IPR006677">
    <property type="entry name" value="tRNA_intron_Endonuc_cat-like"/>
</dbReference>
<dbReference type="PANTHER" id="PTHR13070">
    <property type="entry name" value="TRNA-SPLICING ENDONUCLEASE SUBUNIT SEN34-RELATED"/>
    <property type="match status" value="1"/>
</dbReference>
<dbReference type="InterPro" id="IPR059049">
    <property type="entry name" value="TSEN34_N"/>
</dbReference>